<reference evidence="2" key="1">
    <citation type="submission" date="2017-09" db="EMBL/GenBank/DDBJ databases">
        <title>Depth-based differentiation of microbial function through sediment-hosted aquifers and enrichment of novel symbionts in the deep terrestrial subsurface.</title>
        <authorList>
            <person name="Probst A.J."/>
            <person name="Ladd B."/>
            <person name="Jarett J.K."/>
            <person name="Geller-Mcgrath D.E."/>
            <person name="Sieber C.M.K."/>
            <person name="Emerson J.B."/>
            <person name="Anantharaman K."/>
            <person name="Thomas B.C."/>
            <person name="Malmstrom R."/>
            <person name="Stieglmeier M."/>
            <person name="Klingl A."/>
            <person name="Woyke T."/>
            <person name="Ryan C.M."/>
            <person name="Banfield J.F."/>
        </authorList>
    </citation>
    <scope>NUCLEOTIDE SEQUENCE [LARGE SCALE GENOMIC DNA]</scope>
</reference>
<proteinExistence type="predicted"/>
<dbReference type="SUPFAM" id="SSF89095">
    <property type="entry name" value="GatB/YqeY motif"/>
    <property type="match status" value="1"/>
</dbReference>
<dbReference type="Pfam" id="PF09424">
    <property type="entry name" value="YqeY"/>
    <property type="match status" value="1"/>
</dbReference>
<dbReference type="EMBL" id="PEWZ01000072">
    <property type="protein sequence ID" value="PIU35335.1"/>
    <property type="molecule type" value="Genomic_DNA"/>
</dbReference>
<dbReference type="Proteomes" id="UP000229502">
    <property type="component" value="Unassembled WGS sequence"/>
</dbReference>
<dbReference type="Gene3D" id="1.10.1510.10">
    <property type="entry name" value="Uncharacterised protein YqeY/AIM41 PF09424, N-terminal domain"/>
    <property type="match status" value="1"/>
</dbReference>
<dbReference type="GO" id="GO:0016740">
    <property type="term" value="F:transferase activity"/>
    <property type="evidence" value="ECO:0007669"/>
    <property type="project" value="UniProtKB-KW"/>
</dbReference>
<dbReference type="PANTHER" id="PTHR28055">
    <property type="entry name" value="ALTERED INHERITANCE OF MITOCHONDRIA PROTEIN 41, MITOCHONDRIAL"/>
    <property type="match status" value="1"/>
</dbReference>
<evidence type="ECO:0000313" key="2">
    <source>
        <dbReference type="Proteomes" id="UP000229502"/>
    </source>
</evidence>
<evidence type="ECO:0000313" key="1">
    <source>
        <dbReference type="EMBL" id="PIU35335.1"/>
    </source>
</evidence>
<accession>A0A2M6YRF2</accession>
<keyword evidence="1" id="KW-0808">Transferase</keyword>
<protein>
    <submittedName>
        <fullName evidence="1">Aspartyl-tRNA amidotransferase</fullName>
    </submittedName>
</protein>
<name>A0A2M6YRF2_9BACT</name>
<dbReference type="InterPro" id="IPR003789">
    <property type="entry name" value="Asn/Gln_tRNA_amidoTrase-B-like"/>
</dbReference>
<dbReference type="InterPro" id="IPR019004">
    <property type="entry name" value="YqeY/Aim41"/>
</dbReference>
<comment type="caution">
    <text evidence="1">The sequence shown here is derived from an EMBL/GenBank/DDBJ whole genome shotgun (WGS) entry which is preliminary data.</text>
</comment>
<gene>
    <name evidence="1" type="ORF">COT03_01390</name>
</gene>
<dbReference type="AlphaFoldDB" id="A0A2M6YRF2"/>
<organism evidence="1 2">
    <name type="scientific">Candidatus Shapirobacteria bacterium CG07_land_8_20_14_0_80_39_18</name>
    <dbReference type="NCBI Taxonomy" id="1974882"/>
    <lineage>
        <taxon>Bacteria</taxon>
        <taxon>Candidatus Shapironibacteriota</taxon>
    </lineage>
</organism>
<sequence length="80" mass="9339">MTLKQQVEEQIKESLKKGDKLRLSTLRFLLSAIKNEEIAKQREATDEDVVAVVQRQVKQRLESIEAFQKGGRKDLEQKER</sequence>
<dbReference type="PANTHER" id="PTHR28055:SF1">
    <property type="entry name" value="ALTERED INHERITANCE OF MITOCHONDRIA PROTEIN 41, MITOCHONDRIAL"/>
    <property type="match status" value="1"/>
</dbReference>
<dbReference type="GO" id="GO:0016884">
    <property type="term" value="F:carbon-nitrogen ligase activity, with glutamine as amido-N-donor"/>
    <property type="evidence" value="ECO:0007669"/>
    <property type="project" value="InterPro"/>
</dbReference>
<feature type="non-terminal residue" evidence="1">
    <location>
        <position position="80"/>
    </location>
</feature>
<dbReference type="InterPro" id="IPR042184">
    <property type="entry name" value="YqeY/Aim41_N"/>
</dbReference>